<sequence length="408" mass="44630">MVVNGMNHTEVCMTSLAISKIEKAKVLEAAFKQDNKNESYENILSAILLKTEIPVSEESQQFIAEARETCANIISGSDERLIVVVGPCSIHDPEQALDYAQKLKASLSMFPDLFILMRAYFEKPRTTVGWKGLINDPDLDGTCKINKGLYTARKLLHDLTELGLPLGAELLDTISPQYLSDFFSWGAIGARTTESQLHREMASGSKHPVGFKNGTDGGISVAIDAMRAASSPHSFIGINPSGQASIVKTKGNKSVHVILRGGKMGPNFSQGFVAETSQTLLKQRPGQHPSIMIDCSHGNSQKDHRNQPRVVDDICSQLRNGNAAINGVMIESNINEGRQDVPADGPLDLKYGVSITDACIDFQTTLRSLRSLQLAVAERRKIRNQNSSLERVLMSSKNHLRVGFSIQV</sequence>
<dbReference type="GO" id="GO:0003849">
    <property type="term" value="F:3-deoxy-7-phosphoheptulonate synthase activity"/>
    <property type="evidence" value="ECO:0007669"/>
    <property type="project" value="UniProtKB-EC"/>
</dbReference>
<evidence type="ECO:0000256" key="4">
    <source>
        <dbReference type="ARBA" id="ARBA00022605"/>
    </source>
</evidence>
<gene>
    <name evidence="10" type="ORF">PPACK8108_LOCUS3898</name>
</gene>
<dbReference type="Gene3D" id="3.20.20.70">
    <property type="entry name" value="Aldolase class I"/>
    <property type="match status" value="1"/>
</dbReference>
<keyword evidence="4 8" id="KW-0028">Amino-acid biosynthesis</keyword>
<dbReference type="EC" id="2.5.1.54" evidence="8"/>
<evidence type="ECO:0000313" key="11">
    <source>
        <dbReference type="Proteomes" id="UP001153365"/>
    </source>
</evidence>
<dbReference type="GO" id="GO:0005737">
    <property type="term" value="C:cytoplasm"/>
    <property type="evidence" value="ECO:0007669"/>
    <property type="project" value="TreeGrafter"/>
</dbReference>
<dbReference type="FunFam" id="3.20.20.70:FF:000005">
    <property type="entry name" value="Phospho-2-dehydro-3-deoxyheptonate aldolase"/>
    <property type="match status" value="1"/>
</dbReference>
<dbReference type="PANTHER" id="PTHR21225">
    <property type="entry name" value="PHOSPHO-2-DEHYDRO-3-DEOXYHEPTONATE ALDOLASE DAHP SYNTHETASE"/>
    <property type="match status" value="1"/>
</dbReference>
<evidence type="ECO:0000256" key="1">
    <source>
        <dbReference type="ARBA" id="ARBA00003726"/>
    </source>
</evidence>
<comment type="caution">
    <text evidence="10">The sequence shown here is derived from an EMBL/GenBank/DDBJ whole genome shotgun (WGS) entry which is preliminary data.</text>
</comment>
<accession>A0AAV0ANL5</accession>
<comment type="similarity">
    <text evidence="3 8">Belongs to the class-I DAHP synthase family.</text>
</comment>
<dbReference type="PANTHER" id="PTHR21225:SF12">
    <property type="entry name" value="PHOSPHO-2-DEHYDRO-3-DEOXYHEPTONATE ALDOLASE, TYROSINE-INHIBITED"/>
    <property type="match status" value="1"/>
</dbReference>
<dbReference type="PIRSF" id="PIRSF001361">
    <property type="entry name" value="DAHP_synthase"/>
    <property type="match status" value="1"/>
</dbReference>
<comment type="function">
    <text evidence="1">Stereospecific condensation of phosphoenolpyruvate (PEP) and D-erythrose-4-phosphate (E4P) giving rise to 3-deoxy-D-arabino-heptulosonate-7-phosphate (DAHP).</text>
</comment>
<keyword evidence="5 8" id="KW-0808">Transferase</keyword>
<reference evidence="10" key="1">
    <citation type="submission" date="2022-06" db="EMBL/GenBank/DDBJ databases">
        <authorList>
            <consortium name="SYNGENTA / RWTH Aachen University"/>
        </authorList>
    </citation>
    <scope>NUCLEOTIDE SEQUENCE</scope>
</reference>
<comment type="pathway">
    <text evidence="2">Metabolic intermediate biosynthesis; chorismate biosynthesis; chorismate from D-erythrose 4-phosphate and phosphoenolpyruvate: step 1/7.</text>
</comment>
<dbReference type="Proteomes" id="UP001153365">
    <property type="component" value="Unassembled WGS sequence"/>
</dbReference>
<comment type="catalytic activity">
    <reaction evidence="7 8">
        <text>D-erythrose 4-phosphate + phosphoenolpyruvate + H2O = 7-phospho-2-dehydro-3-deoxy-D-arabino-heptonate + phosphate</text>
        <dbReference type="Rhea" id="RHEA:14717"/>
        <dbReference type="ChEBI" id="CHEBI:15377"/>
        <dbReference type="ChEBI" id="CHEBI:16897"/>
        <dbReference type="ChEBI" id="CHEBI:43474"/>
        <dbReference type="ChEBI" id="CHEBI:58394"/>
        <dbReference type="ChEBI" id="CHEBI:58702"/>
        <dbReference type="EC" id="2.5.1.54"/>
    </reaction>
</comment>
<dbReference type="InterPro" id="IPR013785">
    <property type="entry name" value="Aldolase_TIM"/>
</dbReference>
<dbReference type="AlphaFoldDB" id="A0AAV0ANL5"/>
<keyword evidence="6 8" id="KW-0057">Aromatic amino acid biosynthesis</keyword>
<evidence type="ECO:0000256" key="5">
    <source>
        <dbReference type="ARBA" id="ARBA00022679"/>
    </source>
</evidence>
<dbReference type="EMBL" id="CALTRL010000694">
    <property type="protein sequence ID" value="CAH7669302.1"/>
    <property type="molecule type" value="Genomic_DNA"/>
</dbReference>
<evidence type="ECO:0000259" key="9">
    <source>
        <dbReference type="Pfam" id="PF00793"/>
    </source>
</evidence>
<feature type="domain" description="DAHP synthetase I/KDSA" evidence="9">
    <location>
        <begin position="63"/>
        <end position="365"/>
    </location>
</feature>
<evidence type="ECO:0000256" key="7">
    <source>
        <dbReference type="ARBA" id="ARBA00047508"/>
    </source>
</evidence>
<dbReference type="InterPro" id="IPR006218">
    <property type="entry name" value="DAHP1/KDSA"/>
</dbReference>
<evidence type="ECO:0000256" key="3">
    <source>
        <dbReference type="ARBA" id="ARBA00007985"/>
    </source>
</evidence>
<dbReference type="SUPFAM" id="SSF51569">
    <property type="entry name" value="Aldolase"/>
    <property type="match status" value="1"/>
</dbReference>
<dbReference type="GO" id="GO:0008652">
    <property type="term" value="P:amino acid biosynthetic process"/>
    <property type="evidence" value="ECO:0007669"/>
    <property type="project" value="UniProtKB-KW"/>
</dbReference>
<keyword evidence="11" id="KW-1185">Reference proteome</keyword>
<proteinExistence type="inferred from homology"/>
<organism evidence="10 11">
    <name type="scientific">Phakopsora pachyrhizi</name>
    <name type="common">Asian soybean rust disease fungus</name>
    <dbReference type="NCBI Taxonomy" id="170000"/>
    <lineage>
        <taxon>Eukaryota</taxon>
        <taxon>Fungi</taxon>
        <taxon>Dikarya</taxon>
        <taxon>Basidiomycota</taxon>
        <taxon>Pucciniomycotina</taxon>
        <taxon>Pucciniomycetes</taxon>
        <taxon>Pucciniales</taxon>
        <taxon>Phakopsoraceae</taxon>
        <taxon>Phakopsora</taxon>
    </lineage>
</organism>
<evidence type="ECO:0000256" key="2">
    <source>
        <dbReference type="ARBA" id="ARBA00004688"/>
    </source>
</evidence>
<evidence type="ECO:0000313" key="10">
    <source>
        <dbReference type="EMBL" id="CAH7669302.1"/>
    </source>
</evidence>
<dbReference type="GO" id="GO:0009073">
    <property type="term" value="P:aromatic amino acid family biosynthetic process"/>
    <property type="evidence" value="ECO:0007669"/>
    <property type="project" value="UniProtKB-KW"/>
</dbReference>
<evidence type="ECO:0000256" key="8">
    <source>
        <dbReference type="PIRNR" id="PIRNR001361"/>
    </source>
</evidence>
<dbReference type="Pfam" id="PF00793">
    <property type="entry name" value="DAHP_synth_1"/>
    <property type="match status" value="1"/>
</dbReference>
<name>A0AAV0ANL5_PHAPC</name>
<dbReference type="InterPro" id="IPR006219">
    <property type="entry name" value="DAHP_synth_1"/>
</dbReference>
<protein>
    <recommendedName>
        <fullName evidence="8">Phospho-2-dehydro-3-deoxyheptonate aldolase</fullName>
        <ecNumber evidence="8">2.5.1.54</ecNumber>
    </recommendedName>
</protein>
<evidence type="ECO:0000256" key="6">
    <source>
        <dbReference type="ARBA" id="ARBA00023141"/>
    </source>
</evidence>
<dbReference type="NCBIfam" id="TIGR00034">
    <property type="entry name" value="aroFGH"/>
    <property type="match status" value="1"/>
</dbReference>
<dbReference type="NCBIfam" id="NF009395">
    <property type="entry name" value="PRK12755.1"/>
    <property type="match status" value="1"/>
</dbReference>